<accession>A0A2K8KKS8</accession>
<protein>
    <submittedName>
        <fullName evidence="1">Uncharacterized protein</fullName>
    </submittedName>
</protein>
<dbReference type="RefSeq" id="WP_158524265.1">
    <property type="nucleotide sequence ID" value="NZ_CP011797.1"/>
</dbReference>
<keyword evidence="2" id="KW-1185">Reference proteome</keyword>
<dbReference type="AlphaFoldDB" id="A0A2K8KKS8"/>
<proteinExistence type="predicted"/>
<organism evidence="1 2">
    <name type="scientific">Reinekea forsetii</name>
    <dbReference type="NCBI Taxonomy" id="1336806"/>
    <lineage>
        <taxon>Bacteria</taxon>
        <taxon>Pseudomonadati</taxon>
        <taxon>Pseudomonadota</taxon>
        <taxon>Gammaproteobacteria</taxon>
        <taxon>Oceanospirillales</taxon>
        <taxon>Saccharospirillaceae</taxon>
        <taxon>Reinekea</taxon>
    </lineage>
</organism>
<reference evidence="1 2" key="1">
    <citation type="journal article" date="2017" name="Environ. Microbiol.">
        <title>Genomic and physiological analyses of 'Reinekea forsetii' reveal a versatile opportunistic lifestyle during spring algae blooms.</title>
        <authorList>
            <person name="Avci B."/>
            <person name="Hahnke R.L."/>
            <person name="Chafee M."/>
            <person name="Fischer T."/>
            <person name="Gruber-Vodicka H."/>
            <person name="Tegetmeyer H.E."/>
            <person name="Harder J."/>
            <person name="Fuchs B.M."/>
            <person name="Amann R.I."/>
            <person name="Teeling H."/>
        </authorList>
    </citation>
    <scope>NUCLEOTIDE SEQUENCE [LARGE SCALE GENOMIC DNA]</scope>
    <source>
        <strain evidence="1 2">Hel1_31_D35</strain>
    </source>
</reference>
<evidence type="ECO:0000313" key="1">
    <source>
        <dbReference type="EMBL" id="ATX75560.1"/>
    </source>
</evidence>
<evidence type="ECO:0000313" key="2">
    <source>
        <dbReference type="Proteomes" id="UP000229757"/>
    </source>
</evidence>
<sequence>MKKALPKFLTRRVAAHLTIATLQQWLIKVQGWQDARAALKARKSTLSDDR</sequence>
<name>A0A2K8KKS8_9GAMM</name>
<dbReference type="OrthoDB" id="6199103at2"/>
<gene>
    <name evidence="1" type="ORF">REIFOR_00384</name>
</gene>
<dbReference type="KEGG" id="rfo:REIFOR_00384"/>
<dbReference type="EMBL" id="CP011797">
    <property type="protein sequence ID" value="ATX75560.1"/>
    <property type="molecule type" value="Genomic_DNA"/>
</dbReference>
<dbReference type="Proteomes" id="UP000229757">
    <property type="component" value="Chromosome"/>
</dbReference>